<dbReference type="RefSeq" id="WP_074788308.1">
    <property type="nucleotide sequence ID" value="NZ_FOBO01000031.1"/>
</dbReference>
<evidence type="ECO:0000313" key="1">
    <source>
        <dbReference type="EMBL" id="SEN80135.1"/>
    </source>
</evidence>
<dbReference type="Pfam" id="PF12599">
    <property type="entry name" value="DUF3768"/>
    <property type="match status" value="1"/>
</dbReference>
<dbReference type="Proteomes" id="UP000182160">
    <property type="component" value="Unassembled WGS sequence"/>
</dbReference>
<name>A0A1H8JI58_9RHOB</name>
<evidence type="ECO:0008006" key="3">
    <source>
        <dbReference type="Google" id="ProtNLM"/>
    </source>
</evidence>
<gene>
    <name evidence="1" type="ORF">SAMN04488077_13116</name>
</gene>
<reference evidence="1 2" key="1">
    <citation type="submission" date="2016-10" db="EMBL/GenBank/DDBJ databases">
        <authorList>
            <person name="de Groot N.N."/>
        </authorList>
    </citation>
    <scope>NUCLEOTIDE SEQUENCE [LARGE SCALE GENOMIC DNA]</scope>
    <source>
        <strain evidence="1 2">DSM 11457</strain>
    </source>
</reference>
<dbReference type="AlphaFoldDB" id="A0A1H8JI58"/>
<organism evidence="1 2">
    <name type="scientific">Roseovarius tolerans</name>
    <dbReference type="NCBI Taxonomy" id="74031"/>
    <lineage>
        <taxon>Bacteria</taxon>
        <taxon>Pseudomonadati</taxon>
        <taxon>Pseudomonadota</taxon>
        <taxon>Alphaproteobacteria</taxon>
        <taxon>Rhodobacterales</taxon>
        <taxon>Roseobacteraceae</taxon>
        <taxon>Roseovarius</taxon>
    </lineage>
</organism>
<evidence type="ECO:0000313" key="2">
    <source>
        <dbReference type="Proteomes" id="UP000182160"/>
    </source>
</evidence>
<dbReference type="EMBL" id="FOBO01000031">
    <property type="protein sequence ID" value="SEN80135.1"/>
    <property type="molecule type" value="Genomic_DNA"/>
</dbReference>
<protein>
    <recommendedName>
        <fullName evidence="3">DUF3768 domain-containing protein</fullName>
    </recommendedName>
</protein>
<proteinExistence type="predicted"/>
<dbReference type="InterPro" id="IPR022243">
    <property type="entry name" value="DUF3768"/>
</dbReference>
<sequence length="117" mass="13431">MSPRPTLARQNDQFRSRLGVPVFGTDLLGRFVFTPGIEALSPESQIDIWFQVRDFNVFTEDNDPYGEHDFGAIDHAEAGKVFWKIDYYDPSFTMGSEDPKDFAKTRRVLTVMLASEY</sequence>
<accession>A0A1H8JI58</accession>